<accession>A0A1H2KUY8</accession>
<dbReference type="RefSeq" id="WP_244278297.1">
    <property type="nucleotide sequence ID" value="NZ_FNLM01000034.1"/>
</dbReference>
<protein>
    <submittedName>
        <fullName evidence="1">Uncharacterized protein</fullName>
    </submittedName>
</protein>
<dbReference type="PANTHER" id="PTHR40254:SF1">
    <property type="entry name" value="BLR0577 PROTEIN"/>
    <property type="match status" value="1"/>
</dbReference>
<name>A0A1H2KUY8_9ACTN</name>
<dbReference type="PANTHER" id="PTHR40254">
    <property type="entry name" value="BLR0577 PROTEIN"/>
    <property type="match status" value="1"/>
</dbReference>
<sequence>MNCTGPQSDLRRLGNPVLDSMFDAGLATTDPLGLGLITDDGRVLDAEGRPGPIRTLGSLRRGELWETTAVPEIRMQAEQLATSLIGDTGGHR</sequence>
<proteinExistence type="predicted"/>
<gene>
    <name evidence="1" type="ORF">SAMN04488548_1343722</name>
</gene>
<organism evidence="1 2">
    <name type="scientific">Gordonia westfalica</name>
    <dbReference type="NCBI Taxonomy" id="158898"/>
    <lineage>
        <taxon>Bacteria</taxon>
        <taxon>Bacillati</taxon>
        <taxon>Actinomycetota</taxon>
        <taxon>Actinomycetes</taxon>
        <taxon>Mycobacteriales</taxon>
        <taxon>Gordoniaceae</taxon>
        <taxon>Gordonia</taxon>
    </lineage>
</organism>
<dbReference type="Proteomes" id="UP000183180">
    <property type="component" value="Unassembled WGS sequence"/>
</dbReference>
<dbReference type="EMBL" id="FNLM01000034">
    <property type="protein sequence ID" value="SDU72158.1"/>
    <property type="molecule type" value="Genomic_DNA"/>
</dbReference>
<dbReference type="InterPro" id="IPR052189">
    <property type="entry name" value="L-asp_N-monooxygenase_NS-form"/>
</dbReference>
<reference evidence="1 2" key="1">
    <citation type="submission" date="2016-10" db="EMBL/GenBank/DDBJ databases">
        <authorList>
            <person name="de Groot N.N."/>
        </authorList>
    </citation>
    <scope>NUCLEOTIDE SEQUENCE [LARGE SCALE GENOMIC DNA]</scope>
    <source>
        <strain evidence="1 2">DSM 44215</strain>
    </source>
</reference>
<evidence type="ECO:0000313" key="1">
    <source>
        <dbReference type="EMBL" id="SDU72158.1"/>
    </source>
</evidence>
<dbReference type="STRING" id="158898.SAMN04488548_1343722"/>
<dbReference type="AlphaFoldDB" id="A0A1H2KUY8"/>
<evidence type="ECO:0000313" key="2">
    <source>
        <dbReference type="Proteomes" id="UP000183180"/>
    </source>
</evidence>